<dbReference type="EMBL" id="LKCW01000018">
    <property type="protein sequence ID" value="KPM44567.1"/>
    <property type="molecule type" value="Genomic_DNA"/>
</dbReference>
<reference evidence="1 2" key="1">
    <citation type="submission" date="2015-09" db="EMBL/GenBank/DDBJ databases">
        <title>Draft genome of a European isolate of the apple canker pathogen Neonectria ditissima.</title>
        <authorList>
            <person name="Gomez-Cortecero A."/>
            <person name="Harrison R.J."/>
            <person name="Armitage A.D."/>
        </authorList>
    </citation>
    <scope>NUCLEOTIDE SEQUENCE [LARGE SCALE GENOMIC DNA]</scope>
    <source>
        <strain evidence="1 2">R09/05</strain>
    </source>
</reference>
<proteinExistence type="predicted"/>
<protein>
    <recommendedName>
        <fullName evidence="3">BTB domain-containing protein</fullName>
    </recommendedName>
</protein>
<evidence type="ECO:0008006" key="3">
    <source>
        <dbReference type="Google" id="ProtNLM"/>
    </source>
</evidence>
<evidence type="ECO:0000313" key="1">
    <source>
        <dbReference type="EMBL" id="KPM44567.1"/>
    </source>
</evidence>
<dbReference type="Proteomes" id="UP000050424">
    <property type="component" value="Unassembled WGS sequence"/>
</dbReference>
<name>A0A0P7BCN6_9HYPO</name>
<gene>
    <name evidence="1" type="ORF">AK830_g2019</name>
</gene>
<organism evidence="1 2">
    <name type="scientific">Neonectria ditissima</name>
    <dbReference type="NCBI Taxonomy" id="78410"/>
    <lineage>
        <taxon>Eukaryota</taxon>
        <taxon>Fungi</taxon>
        <taxon>Dikarya</taxon>
        <taxon>Ascomycota</taxon>
        <taxon>Pezizomycotina</taxon>
        <taxon>Sordariomycetes</taxon>
        <taxon>Hypocreomycetidae</taxon>
        <taxon>Hypocreales</taxon>
        <taxon>Nectriaceae</taxon>
        <taxon>Neonectria</taxon>
    </lineage>
</organism>
<dbReference type="Gene3D" id="3.30.710.10">
    <property type="entry name" value="Potassium Channel Kv1.1, Chain A"/>
    <property type="match status" value="1"/>
</dbReference>
<dbReference type="InterPro" id="IPR011333">
    <property type="entry name" value="SKP1/BTB/POZ_sf"/>
</dbReference>
<dbReference type="STRING" id="78410.A0A0P7BCN6"/>
<dbReference type="AlphaFoldDB" id="A0A0P7BCN6"/>
<sequence>MSTTEYTEPGPVKDIASDGDVVLVVGLEKTRLRVYSQCLRSASKVFRVMLGPNWSQGQEMSSQSPREIALEEDDADAMRLICSIIHHLNDDVMEVISAKEILQVAIEVDKYDLNVTFQYARRQLLKPRGDESVLDMGYLMAAAFLFCDMDAFVARNLDLVFRFREPYLVLLDDETISQIVPSKTFYLLAERRTKARAEVAQILIEGKNRGCECGWAGTSSKAFAFGSKTRAAADENNLR</sequence>
<keyword evidence="2" id="KW-1185">Reference proteome</keyword>
<comment type="caution">
    <text evidence="1">The sequence shown here is derived from an EMBL/GenBank/DDBJ whole genome shotgun (WGS) entry which is preliminary data.</text>
</comment>
<evidence type="ECO:0000313" key="2">
    <source>
        <dbReference type="Proteomes" id="UP000050424"/>
    </source>
</evidence>
<accession>A0A0P7BCN6</accession>
<dbReference type="OrthoDB" id="5275938at2759"/>